<organism evidence="2 3">
    <name type="scientific">Coprinopsis marcescibilis</name>
    <name type="common">Agaric fungus</name>
    <name type="synonym">Psathyrella marcescibilis</name>
    <dbReference type="NCBI Taxonomy" id="230819"/>
    <lineage>
        <taxon>Eukaryota</taxon>
        <taxon>Fungi</taxon>
        <taxon>Dikarya</taxon>
        <taxon>Basidiomycota</taxon>
        <taxon>Agaricomycotina</taxon>
        <taxon>Agaricomycetes</taxon>
        <taxon>Agaricomycetidae</taxon>
        <taxon>Agaricales</taxon>
        <taxon>Agaricineae</taxon>
        <taxon>Psathyrellaceae</taxon>
        <taxon>Coprinopsis</taxon>
    </lineage>
</organism>
<feature type="region of interest" description="Disordered" evidence="1">
    <location>
        <begin position="157"/>
        <end position="192"/>
    </location>
</feature>
<feature type="compositionally biased region" description="Polar residues" evidence="1">
    <location>
        <begin position="1"/>
        <end position="14"/>
    </location>
</feature>
<name>A0A5C3KKQ6_COPMA</name>
<accession>A0A5C3KKQ6</accession>
<feature type="compositionally biased region" description="Polar residues" evidence="1">
    <location>
        <begin position="25"/>
        <end position="51"/>
    </location>
</feature>
<reference evidence="2 3" key="1">
    <citation type="journal article" date="2019" name="Nat. Ecol. Evol.">
        <title>Megaphylogeny resolves global patterns of mushroom evolution.</title>
        <authorList>
            <person name="Varga T."/>
            <person name="Krizsan K."/>
            <person name="Foldi C."/>
            <person name="Dima B."/>
            <person name="Sanchez-Garcia M."/>
            <person name="Sanchez-Ramirez S."/>
            <person name="Szollosi G.J."/>
            <person name="Szarkandi J.G."/>
            <person name="Papp V."/>
            <person name="Albert L."/>
            <person name="Andreopoulos W."/>
            <person name="Angelini C."/>
            <person name="Antonin V."/>
            <person name="Barry K.W."/>
            <person name="Bougher N.L."/>
            <person name="Buchanan P."/>
            <person name="Buyck B."/>
            <person name="Bense V."/>
            <person name="Catcheside P."/>
            <person name="Chovatia M."/>
            <person name="Cooper J."/>
            <person name="Damon W."/>
            <person name="Desjardin D."/>
            <person name="Finy P."/>
            <person name="Geml J."/>
            <person name="Haridas S."/>
            <person name="Hughes K."/>
            <person name="Justo A."/>
            <person name="Karasinski D."/>
            <person name="Kautmanova I."/>
            <person name="Kiss B."/>
            <person name="Kocsube S."/>
            <person name="Kotiranta H."/>
            <person name="LaButti K.M."/>
            <person name="Lechner B.E."/>
            <person name="Liimatainen K."/>
            <person name="Lipzen A."/>
            <person name="Lukacs Z."/>
            <person name="Mihaltcheva S."/>
            <person name="Morgado L.N."/>
            <person name="Niskanen T."/>
            <person name="Noordeloos M.E."/>
            <person name="Ohm R.A."/>
            <person name="Ortiz-Santana B."/>
            <person name="Ovrebo C."/>
            <person name="Racz N."/>
            <person name="Riley R."/>
            <person name="Savchenko A."/>
            <person name="Shiryaev A."/>
            <person name="Soop K."/>
            <person name="Spirin V."/>
            <person name="Szebenyi C."/>
            <person name="Tomsovsky M."/>
            <person name="Tulloss R.E."/>
            <person name="Uehling J."/>
            <person name="Grigoriev I.V."/>
            <person name="Vagvolgyi C."/>
            <person name="Papp T."/>
            <person name="Martin F.M."/>
            <person name="Miettinen O."/>
            <person name="Hibbett D.S."/>
            <person name="Nagy L.G."/>
        </authorList>
    </citation>
    <scope>NUCLEOTIDE SEQUENCE [LARGE SCALE GENOMIC DNA]</scope>
    <source>
        <strain evidence="2 3">CBS 121175</strain>
    </source>
</reference>
<dbReference type="AlphaFoldDB" id="A0A5C3KKQ6"/>
<gene>
    <name evidence="2" type="ORF">FA15DRAFT_673428</name>
</gene>
<feature type="compositionally biased region" description="Low complexity" evidence="1">
    <location>
        <begin position="110"/>
        <end position="122"/>
    </location>
</feature>
<feature type="region of interest" description="Disordered" evidence="1">
    <location>
        <begin position="77"/>
        <end position="126"/>
    </location>
</feature>
<feature type="compositionally biased region" description="Polar residues" evidence="1">
    <location>
        <begin position="178"/>
        <end position="191"/>
    </location>
</feature>
<dbReference type="EMBL" id="ML210297">
    <property type="protein sequence ID" value="TFK20527.1"/>
    <property type="molecule type" value="Genomic_DNA"/>
</dbReference>
<dbReference type="Proteomes" id="UP000307440">
    <property type="component" value="Unassembled WGS sequence"/>
</dbReference>
<feature type="region of interest" description="Disordered" evidence="1">
    <location>
        <begin position="208"/>
        <end position="264"/>
    </location>
</feature>
<feature type="compositionally biased region" description="Acidic residues" evidence="1">
    <location>
        <begin position="214"/>
        <end position="230"/>
    </location>
</feature>
<evidence type="ECO:0000313" key="2">
    <source>
        <dbReference type="EMBL" id="TFK20527.1"/>
    </source>
</evidence>
<keyword evidence="3" id="KW-1185">Reference proteome</keyword>
<feature type="region of interest" description="Disordered" evidence="1">
    <location>
        <begin position="1"/>
        <end position="51"/>
    </location>
</feature>
<feature type="compositionally biased region" description="Acidic residues" evidence="1">
    <location>
        <begin position="157"/>
        <end position="169"/>
    </location>
</feature>
<proteinExistence type="predicted"/>
<evidence type="ECO:0000313" key="3">
    <source>
        <dbReference type="Proteomes" id="UP000307440"/>
    </source>
</evidence>
<protein>
    <submittedName>
        <fullName evidence="2">Uncharacterized protein</fullName>
    </submittedName>
</protein>
<evidence type="ECO:0000256" key="1">
    <source>
        <dbReference type="SAM" id="MobiDB-lite"/>
    </source>
</evidence>
<sequence length="264" mass="28503">MSISAPIQLKSSPTRIRKPRPSLDENGSSPLINLKASSNTSRKPVTLSPTTQLASENRFSLGSISLNGTLRSASCPGIFNPKYKPRPSITTEDLEGEGNKENIPPWRLAPLSSPDSSPSHSRSIQKPTNLSIDWLEISSSSLLHVTPIHVLQFPSDTCEETSDTDSSDDDCSKSQTSLDGSQRLIRSTTPYNKDANVVLHFGRVKRWVSTQENSDSEGDDPVPSDSESDSDNGYSSVDAGGSENGDDAEQAHDKLDPKVTAAKH</sequence>